<dbReference type="CDD" id="cd03358">
    <property type="entry name" value="LbH_WxcM_N_like"/>
    <property type="match status" value="1"/>
</dbReference>
<name>A6UNP4_METVS</name>
<reference evidence="2" key="1">
    <citation type="submission" date="2007-06" db="EMBL/GenBank/DDBJ databases">
        <title>Complete sequence of Methanococcus vannielii SB.</title>
        <authorList>
            <consortium name="US DOE Joint Genome Institute"/>
            <person name="Copeland A."/>
            <person name="Lucas S."/>
            <person name="Lapidus A."/>
            <person name="Barry K."/>
            <person name="Glavina del Rio T."/>
            <person name="Dalin E."/>
            <person name="Tice H."/>
            <person name="Pitluck S."/>
            <person name="Chain P."/>
            <person name="Malfatti S."/>
            <person name="Shin M."/>
            <person name="Vergez L."/>
            <person name="Schmutz J."/>
            <person name="Larimer F."/>
            <person name="Land M."/>
            <person name="Hauser L."/>
            <person name="Kyrpides N."/>
            <person name="Anderson I."/>
            <person name="Sieprawska-Lupa M."/>
            <person name="Whitman W.B."/>
            <person name="Richardson P."/>
        </authorList>
    </citation>
    <scope>NUCLEOTIDE SEQUENCE [LARGE SCALE GENOMIC DNA]</scope>
    <source>
        <strain evidence="2">SB</strain>
    </source>
</reference>
<dbReference type="InterPro" id="IPR018357">
    <property type="entry name" value="Hexapep_transf_CS"/>
</dbReference>
<dbReference type="Gene3D" id="2.160.10.10">
    <property type="entry name" value="Hexapeptide repeat proteins"/>
    <property type="match status" value="1"/>
</dbReference>
<gene>
    <name evidence="2" type="ordered locus">Mevan_0206</name>
</gene>
<dbReference type="InterPro" id="IPR050179">
    <property type="entry name" value="Trans_hexapeptide_repeat"/>
</dbReference>
<dbReference type="Proteomes" id="UP000001107">
    <property type="component" value="Chromosome"/>
</dbReference>
<dbReference type="GO" id="GO:0016740">
    <property type="term" value="F:transferase activity"/>
    <property type="evidence" value="ECO:0007669"/>
    <property type="project" value="UniProtKB-KW"/>
</dbReference>
<dbReference type="InterPro" id="IPR001451">
    <property type="entry name" value="Hexapep"/>
</dbReference>
<evidence type="ECO:0000313" key="3">
    <source>
        <dbReference type="Proteomes" id="UP000001107"/>
    </source>
</evidence>
<dbReference type="Pfam" id="PF00132">
    <property type="entry name" value="Hexapep"/>
    <property type="match status" value="3"/>
</dbReference>
<dbReference type="GeneID" id="5325029"/>
<keyword evidence="3" id="KW-1185">Reference proteome</keyword>
<evidence type="ECO:0000313" key="2">
    <source>
        <dbReference type="EMBL" id="ABR54116.1"/>
    </source>
</evidence>
<dbReference type="eggNOG" id="arCOG01848">
    <property type="taxonomic scope" value="Archaea"/>
</dbReference>
<keyword evidence="1 2" id="KW-0808">Transferase</keyword>
<accession>A6UNP4</accession>
<dbReference type="PANTHER" id="PTHR43300:SF4">
    <property type="entry name" value="ACYL-[ACYL-CARRIER-PROTEIN]--UDP-N-ACETYLGLUCOSAMINE O-ACYLTRANSFERASE"/>
    <property type="match status" value="1"/>
</dbReference>
<dbReference type="OrthoDB" id="30669at2157"/>
<sequence length="191" mass="21085">MSIQIHETAIVETDDIGENTKIWHFVHVRNNSIIGKNCNIGKGVYVDSNVKIGNNVKIQNNVSIYNGVLVEDDVFLGPHMVFTNDFYPRAFNNNWKITNTLVKKGASIGANSTIICGITIGSYSMVGSGSVVTKSVPDYGLVYGNPAKLKGFVCSCGKKLTELIEKNEKSIIYKCNDCEKKIEIIINNYDI</sequence>
<organism evidence="2 3">
    <name type="scientific">Methanococcus vannielii (strain ATCC 35089 / DSM 1224 / JCM 13029 / OCM 148 / SB)</name>
    <dbReference type="NCBI Taxonomy" id="406327"/>
    <lineage>
        <taxon>Archaea</taxon>
        <taxon>Methanobacteriati</taxon>
        <taxon>Methanobacteriota</taxon>
        <taxon>Methanomada group</taxon>
        <taxon>Methanococci</taxon>
        <taxon>Methanococcales</taxon>
        <taxon>Methanococcaceae</taxon>
        <taxon>Methanococcus</taxon>
    </lineage>
</organism>
<dbReference type="PROSITE" id="PS00101">
    <property type="entry name" value="HEXAPEP_TRANSFERASES"/>
    <property type="match status" value="1"/>
</dbReference>
<dbReference type="EMBL" id="CP000742">
    <property type="protein sequence ID" value="ABR54116.1"/>
    <property type="molecule type" value="Genomic_DNA"/>
</dbReference>
<dbReference type="RefSeq" id="WP_011972020.1">
    <property type="nucleotide sequence ID" value="NC_009634.1"/>
</dbReference>
<dbReference type="STRING" id="406327.Mevan_0206"/>
<dbReference type="KEGG" id="mvn:Mevan_0206"/>
<dbReference type="HOGENOM" id="CLU_051638_9_1_2"/>
<dbReference type="AlphaFoldDB" id="A6UNP4"/>
<dbReference type="InterPro" id="IPR011004">
    <property type="entry name" value="Trimer_LpxA-like_sf"/>
</dbReference>
<evidence type="ECO:0000256" key="1">
    <source>
        <dbReference type="ARBA" id="ARBA00022679"/>
    </source>
</evidence>
<proteinExistence type="predicted"/>
<dbReference type="PANTHER" id="PTHR43300">
    <property type="entry name" value="ACETYLTRANSFERASE"/>
    <property type="match status" value="1"/>
</dbReference>
<dbReference type="SUPFAM" id="SSF51161">
    <property type="entry name" value="Trimeric LpxA-like enzymes"/>
    <property type="match status" value="1"/>
</dbReference>
<protein>
    <submittedName>
        <fullName evidence="2">Transferase hexapeptide repeat protein</fullName>
    </submittedName>
</protein>